<accession>A0A9D1DXG4</accession>
<dbReference type="Gene3D" id="2.60.320.10">
    <property type="entry name" value="N-utilization substance G protein NusG, insert domain"/>
    <property type="match status" value="1"/>
</dbReference>
<dbReference type="CDD" id="cd09911">
    <property type="entry name" value="Lin0431_like"/>
    <property type="match status" value="1"/>
</dbReference>
<reference evidence="2" key="2">
    <citation type="journal article" date="2021" name="PeerJ">
        <title>Extensive microbial diversity within the chicken gut microbiome revealed by metagenomics and culture.</title>
        <authorList>
            <person name="Gilroy R."/>
            <person name="Ravi A."/>
            <person name="Getino M."/>
            <person name="Pursley I."/>
            <person name="Horton D.L."/>
            <person name="Alikhan N.F."/>
            <person name="Baker D."/>
            <person name="Gharbi K."/>
            <person name="Hall N."/>
            <person name="Watson M."/>
            <person name="Adriaenssens E.M."/>
            <person name="Foster-Nyarko E."/>
            <person name="Jarju S."/>
            <person name="Secka A."/>
            <person name="Antonio M."/>
            <person name="Oren A."/>
            <person name="Chaudhuri R.R."/>
            <person name="La Ragione R."/>
            <person name="Hildebrand F."/>
            <person name="Pallen M.J."/>
        </authorList>
    </citation>
    <scope>NUCLEOTIDE SEQUENCE</scope>
    <source>
        <strain evidence="2">CHK189-12415</strain>
    </source>
</reference>
<evidence type="ECO:0000256" key="1">
    <source>
        <dbReference type="SAM" id="Phobius"/>
    </source>
</evidence>
<sequence>MEKRKLIGRRDLVLLAVFLVIGLILLAWWQFRPAAAGGIAEVAVDGEVVAELPLAEDAEMVIEGYDGGENTLVIRDGEADITSASCPDGVCVRHRAVSRDGESIICLPNRVVVTIRGGEEGDVDGVA</sequence>
<proteinExistence type="predicted"/>
<keyword evidence="1" id="KW-0472">Membrane</keyword>
<dbReference type="EMBL" id="DVHA01000112">
    <property type="protein sequence ID" value="HIR60619.1"/>
    <property type="molecule type" value="Genomic_DNA"/>
</dbReference>
<dbReference type="AlphaFoldDB" id="A0A9D1DXG4"/>
<comment type="caution">
    <text evidence="2">The sequence shown here is derived from an EMBL/GenBank/DDBJ whole genome shotgun (WGS) entry which is preliminary data.</text>
</comment>
<feature type="transmembrane region" description="Helical" evidence="1">
    <location>
        <begin position="12"/>
        <end position="31"/>
    </location>
</feature>
<reference evidence="2" key="1">
    <citation type="submission" date="2020-10" db="EMBL/GenBank/DDBJ databases">
        <authorList>
            <person name="Gilroy R."/>
        </authorList>
    </citation>
    <scope>NUCLEOTIDE SEQUENCE</scope>
    <source>
        <strain evidence="2">CHK189-12415</strain>
    </source>
</reference>
<evidence type="ECO:0000313" key="2">
    <source>
        <dbReference type="EMBL" id="HIR60619.1"/>
    </source>
</evidence>
<dbReference type="Pfam" id="PF07009">
    <property type="entry name" value="NusG_II"/>
    <property type="match status" value="1"/>
</dbReference>
<protein>
    <submittedName>
        <fullName evidence="2">NusG domain II-containing protein</fullName>
    </submittedName>
</protein>
<name>A0A9D1DXG4_9FIRM</name>
<gene>
    <name evidence="2" type="ORF">IAB37_03490</name>
</gene>
<organism evidence="2 3">
    <name type="scientific">Candidatus Faecivivens stercoravium</name>
    <dbReference type="NCBI Taxonomy" id="2840803"/>
    <lineage>
        <taxon>Bacteria</taxon>
        <taxon>Bacillati</taxon>
        <taxon>Bacillota</taxon>
        <taxon>Clostridia</taxon>
        <taxon>Eubacteriales</taxon>
        <taxon>Oscillospiraceae</taxon>
        <taxon>Oscillospiraceae incertae sedis</taxon>
        <taxon>Candidatus Faecivivens</taxon>
    </lineage>
</organism>
<dbReference type="Proteomes" id="UP000824241">
    <property type="component" value="Unassembled WGS sequence"/>
</dbReference>
<evidence type="ECO:0000313" key="3">
    <source>
        <dbReference type="Proteomes" id="UP000824241"/>
    </source>
</evidence>
<keyword evidence="1" id="KW-0812">Transmembrane</keyword>
<dbReference type="InterPro" id="IPR038690">
    <property type="entry name" value="NusG_2_sf"/>
</dbReference>
<keyword evidence="1" id="KW-1133">Transmembrane helix</keyword>